<gene>
    <name evidence="2" type="ORF">KI688_006996</name>
</gene>
<dbReference type="InterPro" id="IPR050767">
    <property type="entry name" value="Sel1_AlgK"/>
</dbReference>
<dbReference type="SMART" id="SM00671">
    <property type="entry name" value="SEL1"/>
    <property type="match status" value="6"/>
</dbReference>
<name>A0A9P7XI50_9FUNG</name>
<accession>A0A9P7XI50</accession>
<dbReference type="OrthoDB" id="272077at2759"/>
<sequence>MLQGDSPQEQIQALRSVNRGVPPNSIPPASPDEIYYVDTQLDPDTYKEFIFWDDIVQAFDHAVQVRHKARVVTFLRGKDNIILEPRRIAAMPNIVLDVVVDTPLTDNVGSGSPLVRHLELQSVPPQDDSAIKVEVVEVVSRDAISTPSATSMPVAVTVTSTPNATAAPTATAASYAISTVRRNPVYGLVEEAMENYTHIDRPLEFPLARGPHAALDDLLTPSYPISDDEGQQRAPQSAITSLSVEMKWAEAIINASHGDKDAQVALGDMYRDGKGVARDYQSAMDWYLKAVEQGDAAGQQRVGALYEEGFGVPKNYSTAMDWYLKAAEQGYAIAQDSIGVLYTFGQGVPRDYGRAMDWYLKAADQGYALSQYSIGCLYRNGEGVPQDYALAMEWFLKAANQGDSFAQNNIGLLCNHGRGVPLDYAQAMDWFLKAAKQGNDVAQFNIGLCYINGQGVPQDYTKAAWWFSKAAHRGHDYAKIVLEALQGIGVVVN</sequence>
<dbReference type="EMBL" id="JAHRHY010000022">
    <property type="protein sequence ID" value="KAG9061845.1"/>
    <property type="molecule type" value="Genomic_DNA"/>
</dbReference>
<keyword evidence="3" id="KW-1185">Reference proteome</keyword>
<protein>
    <recommendedName>
        <fullName evidence="4">HCP-like protein</fullName>
    </recommendedName>
</protein>
<reference evidence="2" key="1">
    <citation type="submission" date="2021-06" db="EMBL/GenBank/DDBJ databases">
        <title>Genome Sequence of Mortierella hyaline Strain SCG-10, a Cold-Adapted, Nitrate-Reducing Fungus Isolated from Soil in Minnesota, USA.</title>
        <authorList>
            <person name="Aldossari N."/>
        </authorList>
    </citation>
    <scope>NUCLEOTIDE SEQUENCE</scope>
    <source>
        <strain evidence="2">SCG-10</strain>
    </source>
</reference>
<proteinExistence type="inferred from homology"/>
<dbReference type="Proteomes" id="UP000707451">
    <property type="component" value="Unassembled WGS sequence"/>
</dbReference>
<dbReference type="SUPFAM" id="SSF81901">
    <property type="entry name" value="HCP-like"/>
    <property type="match status" value="2"/>
</dbReference>
<evidence type="ECO:0000313" key="2">
    <source>
        <dbReference type="EMBL" id="KAG9061845.1"/>
    </source>
</evidence>
<dbReference type="InterPro" id="IPR006597">
    <property type="entry name" value="Sel1-like"/>
</dbReference>
<evidence type="ECO:0000256" key="1">
    <source>
        <dbReference type="ARBA" id="ARBA00038101"/>
    </source>
</evidence>
<evidence type="ECO:0000313" key="3">
    <source>
        <dbReference type="Proteomes" id="UP000707451"/>
    </source>
</evidence>
<comment type="similarity">
    <text evidence="1">Belongs to the sel-1 family.</text>
</comment>
<dbReference type="PANTHER" id="PTHR11102:SF160">
    <property type="entry name" value="ERAD-ASSOCIATED E3 UBIQUITIN-PROTEIN LIGASE COMPONENT HRD3"/>
    <property type="match status" value="1"/>
</dbReference>
<dbReference type="Gene3D" id="1.25.40.10">
    <property type="entry name" value="Tetratricopeptide repeat domain"/>
    <property type="match status" value="2"/>
</dbReference>
<evidence type="ECO:0008006" key="4">
    <source>
        <dbReference type="Google" id="ProtNLM"/>
    </source>
</evidence>
<dbReference type="InterPro" id="IPR011990">
    <property type="entry name" value="TPR-like_helical_dom_sf"/>
</dbReference>
<organism evidence="2 3">
    <name type="scientific">Linnemannia hyalina</name>
    <dbReference type="NCBI Taxonomy" id="64524"/>
    <lineage>
        <taxon>Eukaryota</taxon>
        <taxon>Fungi</taxon>
        <taxon>Fungi incertae sedis</taxon>
        <taxon>Mucoromycota</taxon>
        <taxon>Mortierellomycotina</taxon>
        <taxon>Mortierellomycetes</taxon>
        <taxon>Mortierellales</taxon>
        <taxon>Mortierellaceae</taxon>
        <taxon>Linnemannia</taxon>
    </lineage>
</organism>
<comment type="caution">
    <text evidence="2">The sequence shown here is derived from an EMBL/GenBank/DDBJ whole genome shotgun (WGS) entry which is preliminary data.</text>
</comment>
<dbReference type="Pfam" id="PF08238">
    <property type="entry name" value="Sel1"/>
    <property type="match status" value="6"/>
</dbReference>
<dbReference type="PANTHER" id="PTHR11102">
    <property type="entry name" value="SEL-1-LIKE PROTEIN"/>
    <property type="match status" value="1"/>
</dbReference>
<dbReference type="AlphaFoldDB" id="A0A9P7XI50"/>